<dbReference type="AlphaFoldDB" id="D1B945"/>
<dbReference type="GO" id="GO:0005886">
    <property type="term" value="C:plasma membrane"/>
    <property type="evidence" value="ECO:0007669"/>
    <property type="project" value="UniProtKB-SubCell"/>
</dbReference>
<dbReference type="InterPro" id="IPR001851">
    <property type="entry name" value="ABC_transp_permease"/>
</dbReference>
<feature type="transmembrane region" description="Helical" evidence="6">
    <location>
        <begin position="79"/>
        <end position="95"/>
    </location>
</feature>
<evidence type="ECO:0000313" key="7">
    <source>
        <dbReference type="EMBL" id="ACZ18798.1"/>
    </source>
</evidence>
<keyword evidence="5 6" id="KW-0472">Membrane</keyword>
<dbReference type="HOGENOM" id="CLU_040769_0_3_0"/>
<evidence type="ECO:0000256" key="3">
    <source>
        <dbReference type="ARBA" id="ARBA00022692"/>
    </source>
</evidence>
<gene>
    <name evidence="7" type="ordered locus">Taci_0562</name>
</gene>
<dbReference type="OrthoDB" id="45037at2"/>
<dbReference type="RefSeq" id="WP_012869314.1">
    <property type="nucleotide sequence ID" value="NC_013522.1"/>
</dbReference>
<protein>
    <submittedName>
        <fullName evidence="7">Inner-membrane translocator</fullName>
    </submittedName>
</protein>
<dbReference type="EnsemblBacteria" id="ACZ18798">
    <property type="protein sequence ID" value="ACZ18798"/>
    <property type="gene ID" value="Taci_0562"/>
</dbReference>
<dbReference type="STRING" id="525903.Taci_0562"/>
<name>D1B945_THEAS</name>
<dbReference type="Proteomes" id="UP000002030">
    <property type="component" value="Chromosome"/>
</dbReference>
<evidence type="ECO:0000256" key="1">
    <source>
        <dbReference type="ARBA" id="ARBA00004651"/>
    </source>
</evidence>
<dbReference type="CDD" id="cd06580">
    <property type="entry name" value="TM_PBP1_transp_TpRbsC_like"/>
    <property type="match status" value="1"/>
</dbReference>
<dbReference type="KEGG" id="tai:Taci_0562"/>
<feature type="transmembrane region" description="Helical" evidence="6">
    <location>
        <begin position="309"/>
        <end position="328"/>
    </location>
</feature>
<sequence>MGRYLNGLLTAALALGIGAAAIALMGQSPVEAYVELLKGAFVGKFNLGGTLEKFVPLLLTALAFAVASKASVFNVGVEGELYLGAMAAAWVALSVKSVPAPIHLLLCFGAAILAGGLWAAIPGALKAHYGVNEVCVTILANYVAIFFTSYLVNYPLSSGLGAPQTTPVPDHLMLSRIMPPSMANSGLFIALAILVGTYWVVHKSTLGYRLRAVGENRHYAEHVGIDAKATMLWAMVASGAFGGIAGAIQVLGVFGCFVDNFSPGLAFDGMLASLIARNDIRLIPILSFFLAALKAGALGMERFTGVPKALVDTVIALFILLASMEGLFKFKMGSRPARRG</sequence>
<dbReference type="GO" id="GO:0022857">
    <property type="term" value="F:transmembrane transporter activity"/>
    <property type="evidence" value="ECO:0007669"/>
    <property type="project" value="InterPro"/>
</dbReference>
<reference evidence="7 8" key="1">
    <citation type="journal article" date="2009" name="Stand. Genomic Sci.">
        <title>Complete genome sequence of Thermanaerovibrio acidaminovorans type strain (Su883).</title>
        <authorList>
            <person name="Chovatia M."/>
            <person name="Sikorski J."/>
            <person name="Schroder M."/>
            <person name="Lapidus A."/>
            <person name="Nolan M."/>
            <person name="Tice H."/>
            <person name="Glavina Del Rio T."/>
            <person name="Copeland A."/>
            <person name="Cheng J.F."/>
            <person name="Lucas S."/>
            <person name="Chen F."/>
            <person name="Bruce D."/>
            <person name="Goodwin L."/>
            <person name="Pitluck S."/>
            <person name="Ivanova N."/>
            <person name="Mavromatis K."/>
            <person name="Ovchinnikova G."/>
            <person name="Pati A."/>
            <person name="Chen A."/>
            <person name="Palaniappan K."/>
            <person name="Land M."/>
            <person name="Hauser L."/>
            <person name="Chang Y.J."/>
            <person name="Jeffries C.D."/>
            <person name="Chain P."/>
            <person name="Saunders E."/>
            <person name="Detter J.C."/>
            <person name="Brettin T."/>
            <person name="Rohde M."/>
            <person name="Goker M."/>
            <person name="Spring S."/>
            <person name="Bristow J."/>
            <person name="Markowitz V."/>
            <person name="Hugenholtz P."/>
            <person name="Kyrpides N.C."/>
            <person name="Klenk H.P."/>
            <person name="Eisen J.A."/>
        </authorList>
    </citation>
    <scope>NUCLEOTIDE SEQUENCE [LARGE SCALE GENOMIC DNA]</scope>
    <source>
        <strain evidence="8">ATCC 49978 / DSM 6589 / Su883</strain>
    </source>
</reference>
<comment type="subcellular location">
    <subcellularLocation>
        <location evidence="1">Cell membrane</location>
        <topology evidence="1">Multi-pass membrane protein</topology>
    </subcellularLocation>
</comment>
<feature type="transmembrane region" description="Helical" evidence="6">
    <location>
        <begin position="182"/>
        <end position="201"/>
    </location>
</feature>
<keyword evidence="2" id="KW-1003">Cell membrane</keyword>
<proteinExistence type="predicted"/>
<evidence type="ECO:0000256" key="2">
    <source>
        <dbReference type="ARBA" id="ARBA00022475"/>
    </source>
</evidence>
<evidence type="ECO:0000256" key="4">
    <source>
        <dbReference type="ARBA" id="ARBA00022989"/>
    </source>
</evidence>
<dbReference type="EMBL" id="CP001818">
    <property type="protein sequence ID" value="ACZ18798.1"/>
    <property type="molecule type" value="Genomic_DNA"/>
</dbReference>
<dbReference type="PANTHER" id="PTHR47089:SF1">
    <property type="entry name" value="GUANOSINE ABC TRANSPORTER PERMEASE PROTEIN NUPP"/>
    <property type="match status" value="1"/>
</dbReference>
<dbReference type="eggNOG" id="COG4603">
    <property type="taxonomic scope" value="Bacteria"/>
</dbReference>
<keyword evidence="4 6" id="KW-1133">Transmembrane helix</keyword>
<evidence type="ECO:0000313" key="8">
    <source>
        <dbReference type="Proteomes" id="UP000002030"/>
    </source>
</evidence>
<dbReference type="PANTHER" id="PTHR47089">
    <property type="entry name" value="ABC TRANSPORTER, PERMEASE PROTEIN"/>
    <property type="match status" value="1"/>
</dbReference>
<feature type="transmembrane region" description="Helical" evidence="6">
    <location>
        <begin position="133"/>
        <end position="152"/>
    </location>
</feature>
<feature type="transmembrane region" description="Helical" evidence="6">
    <location>
        <begin position="101"/>
        <end position="121"/>
    </location>
</feature>
<organism evidence="7 8">
    <name type="scientific">Thermanaerovibrio acidaminovorans (strain ATCC 49978 / DSM 6589 / Su883)</name>
    <name type="common">Selenomonas acidaminovorans</name>
    <dbReference type="NCBI Taxonomy" id="525903"/>
    <lineage>
        <taxon>Bacteria</taxon>
        <taxon>Thermotogati</taxon>
        <taxon>Synergistota</taxon>
        <taxon>Synergistia</taxon>
        <taxon>Synergistales</taxon>
        <taxon>Synergistaceae</taxon>
        <taxon>Thermanaerovibrio</taxon>
    </lineage>
</organism>
<evidence type="ECO:0000256" key="5">
    <source>
        <dbReference type="ARBA" id="ARBA00023136"/>
    </source>
</evidence>
<keyword evidence="3 6" id="KW-0812">Transmembrane</keyword>
<evidence type="ECO:0000256" key="6">
    <source>
        <dbReference type="SAM" id="Phobius"/>
    </source>
</evidence>
<accession>D1B945</accession>
<dbReference type="Pfam" id="PF02653">
    <property type="entry name" value="BPD_transp_2"/>
    <property type="match status" value="1"/>
</dbReference>
<feature type="transmembrane region" description="Helical" evidence="6">
    <location>
        <begin position="47"/>
        <end position="67"/>
    </location>
</feature>
<keyword evidence="8" id="KW-1185">Reference proteome</keyword>